<dbReference type="SUPFAM" id="SSF55073">
    <property type="entry name" value="Nucleotide cyclase"/>
    <property type="match status" value="1"/>
</dbReference>
<keyword evidence="6" id="KW-1185">Reference proteome</keyword>
<evidence type="ECO:0000313" key="5">
    <source>
        <dbReference type="EMBL" id="CAG4901505.1"/>
    </source>
</evidence>
<evidence type="ECO:0000259" key="4">
    <source>
        <dbReference type="PROSITE" id="PS50887"/>
    </source>
</evidence>
<dbReference type="GO" id="GO:1902201">
    <property type="term" value="P:negative regulation of bacterial-type flagellum-dependent cell motility"/>
    <property type="evidence" value="ECO:0007669"/>
    <property type="project" value="TreeGrafter"/>
</dbReference>
<dbReference type="PANTHER" id="PTHR45138:SF9">
    <property type="entry name" value="DIGUANYLATE CYCLASE DGCM-RELATED"/>
    <property type="match status" value="1"/>
</dbReference>
<dbReference type="InterPro" id="IPR033424">
    <property type="entry name" value="MASE4"/>
</dbReference>
<dbReference type="SMART" id="SM00267">
    <property type="entry name" value="GGDEF"/>
    <property type="match status" value="1"/>
</dbReference>
<protein>
    <recommendedName>
        <fullName evidence="1">diguanylate cyclase</fullName>
        <ecNumber evidence="1">2.7.7.65</ecNumber>
    </recommendedName>
</protein>
<keyword evidence="3" id="KW-1133">Transmembrane helix</keyword>
<feature type="transmembrane region" description="Helical" evidence="3">
    <location>
        <begin position="77"/>
        <end position="97"/>
    </location>
</feature>
<feature type="transmembrane region" description="Helical" evidence="3">
    <location>
        <begin position="117"/>
        <end position="137"/>
    </location>
</feature>
<comment type="catalytic activity">
    <reaction evidence="2">
        <text>2 GTP = 3',3'-c-di-GMP + 2 diphosphate</text>
        <dbReference type="Rhea" id="RHEA:24898"/>
        <dbReference type="ChEBI" id="CHEBI:33019"/>
        <dbReference type="ChEBI" id="CHEBI:37565"/>
        <dbReference type="ChEBI" id="CHEBI:58805"/>
        <dbReference type="EC" id="2.7.7.65"/>
    </reaction>
</comment>
<name>A0A9N8RY30_9BURK</name>
<dbReference type="PANTHER" id="PTHR45138">
    <property type="entry name" value="REGULATORY COMPONENTS OF SENSORY TRANSDUCTION SYSTEM"/>
    <property type="match status" value="1"/>
</dbReference>
<sequence>MQSNIMSLAATGRHRIAAGIVAGFMLCVLAIVLPMASASAPYIAPFMPMFAMAVFAADGLTAYLLWTQFMITRQPFLAALAGAYIYTAVTVVVQIFVFPGVFSPTGLLGAGPQTAAWIWVFWHAGFPLFVAGSLVVYRMLPGPLKNGAFVRAGCLLLGTPVCLSLFTGFLAIHAQGMLPDIVVGRSYREVVLGPAGISVATISALALAWFAITTRLRTLLQLWIAVALVASLADVSLTMAASERFSVGWYVGRLASVMASSALLGVLIWEIANLYRALHAANIKLGEYAVLDGLTGIFNRRYFDQRYPAALRQANETGRPLAVLMVDIDRFKSFNDHYGHQRGDECLIAVAHALKGCLRRTGDFVARYGGEEFVIVLPECNQKMAGQIAETLRDGIEALGIEAHFTEAGHVTVSIGLAASCGTDRTIPATLLAEADAALYRAKREGRNRVAA</sequence>
<feature type="transmembrane region" description="Helical" evidence="3">
    <location>
        <begin position="149"/>
        <end position="172"/>
    </location>
</feature>
<dbReference type="NCBIfam" id="TIGR00254">
    <property type="entry name" value="GGDEF"/>
    <property type="match status" value="1"/>
</dbReference>
<dbReference type="GO" id="GO:0043709">
    <property type="term" value="P:cell adhesion involved in single-species biofilm formation"/>
    <property type="evidence" value="ECO:0007669"/>
    <property type="project" value="TreeGrafter"/>
</dbReference>
<feature type="transmembrane region" description="Helical" evidence="3">
    <location>
        <begin position="16"/>
        <end position="36"/>
    </location>
</feature>
<feature type="domain" description="GGDEF" evidence="4">
    <location>
        <begin position="319"/>
        <end position="452"/>
    </location>
</feature>
<dbReference type="InterPro" id="IPR000160">
    <property type="entry name" value="GGDEF_dom"/>
</dbReference>
<dbReference type="PROSITE" id="PS50887">
    <property type="entry name" value="GGDEF"/>
    <property type="match status" value="1"/>
</dbReference>
<dbReference type="Proteomes" id="UP000789704">
    <property type="component" value="Unassembled WGS sequence"/>
</dbReference>
<evidence type="ECO:0000256" key="1">
    <source>
        <dbReference type="ARBA" id="ARBA00012528"/>
    </source>
</evidence>
<dbReference type="RefSeq" id="WP_228877886.1">
    <property type="nucleotide sequence ID" value="NZ_CAJQYX010000002.1"/>
</dbReference>
<comment type="caution">
    <text evidence="5">The sequence shown here is derived from an EMBL/GenBank/DDBJ whole genome shotgun (WGS) entry which is preliminary data.</text>
</comment>
<gene>
    <name evidence="5" type="ORF">LMG31841_02999</name>
</gene>
<proteinExistence type="predicted"/>
<dbReference type="CDD" id="cd01949">
    <property type="entry name" value="GGDEF"/>
    <property type="match status" value="1"/>
</dbReference>
<dbReference type="AlphaFoldDB" id="A0A9N8RY30"/>
<feature type="transmembrane region" description="Helical" evidence="3">
    <location>
        <begin position="219"/>
        <end position="241"/>
    </location>
</feature>
<dbReference type="EC" id="2.7.7.65" evidence="1"/>
<dbReference type="InterPro" id="IPR050469">
    <property type="entry name" value="Diguanylate_Cyclase"/>
</dbReference>
<evidence type="ECO:0000256" key="3">
    <source>
        <dbReference type="SAM" id="Phobius"/>
    </source>
</evidence>
<feature type="transmembrane region" description="Helical" evidence="3">
    <location>
        <begin position="42"/>
        <end position="65"/>
    </location>
</feature>
<organism evidence="5 6">
    <name type="scientific">Paraburkholderia saeva</name>
    <dbReference type="NCBI Taxonomy" id="2777537"/>
    <lineage>
        <taxon>Bacteria</taxon>
        <taxon>Pseudomonadati</taxon>
        <taxon>Pseudomonadota</taxon>
        <taxon>Betaproteobacteria</taxon>
        <taxon>Burkholderiales</taxon>
        <taxon>Burkholderiaceae</taxon>
        <taxon>Paraburkholderia</taxon>
    </lineage>
</organism>
<accession>A0A9N8RY30</accession>
<dbReference type="InterPro" id="IPR029787">
    <property type="entry name" value="Nucleotide_cyclase"/>
</dbReference>
<dbReference type="FunFam" id="3.30.70.270:FF:000001">
    <property type="entry name" value="Diguanylate cyclase domain protein"/>
    <property type="match status" value="1"/>
</dbReference>
<evidence type="ECO:0000313" key="6">
    <source>
        <dbReference type="Proteomes" id="UP000789704"/>
    </source>
</evidence>
<dbReference type="Pfam" id="PF00990">
    <property type="entry name" value="GGDEF"/>
    <property type="match status" value="1"/>
</dbReference>
<keyword evidence="3" id="KW-0812">Transmembrane</keyword>
<evidence type="ECO:0000256" key="2">
    <source>
        <dbReference type="ARBA" id="ARBA00034247"/>
    </source>
</evidence>
<dbReference type="EMBL" id="CAJQZC010000005">
    <property type="protein sequence ID" value="CAG4901505.1"/>
    <property type="molecule type" value="Genomic_DNA"/>
</dbReference>
<dbReference type="GO" id="GO:0052621">
    <property type="term" value="F:diguanylate cyclase activity"/>
    <property type="evidence" value="ECO:0007669"/>
    <property type="project" value="UniProtKB-EC"/>
</dbReference>
<dbReference type="Pfam" id="PF17158">
    <property type="entry name" value="MASE4"/>
    <property type="match status" value="1"/>
</dbReference>
<feature type="transmembrane region" description="Helical" evidence="3">
    <location>
        <begin position="192"/>
        <end position="212"/>
    </location>
</feature>
<dbReference type="Gene3D" id="3.30.70.270">
    <property type="match status" value="1"/>
</dbReference>
<keyword evidence="3" id="KW-0472">Membrane</keyword>
<dbReference type="InterPro" id="IPR043128">
    <property type="entry name" value="Rev_trsase/Diguanyl_cyclase"/>
</dbReference>
<dbReference type="GO" id="GO:0005886">
    <property type="term" value="C:plasma membrane"/>
    <property type="evidence" value="ECO:0007669"/>
    <property type="project" value="TreeGrafter"/>
</dbReference>
<feature type="transmembrane region" description="Helical" evidence="3">
    <location>
        <begin position="247"/>
        <end position="269"/>
    </location>
</feature>
<reference evidence="5" key="1">
    <citation type="submission" date="2021-04" db="EMBL/GenBank/DDBJ databases">
        <authorList>
            <person name="Vanwijnsberghe S."/>
        </authorList>
    </citation>
    <scope>NUCLEOTIDE SEQUENCE</scope>
    <source>
        <strain evidence="5">LMG 31841</strain>
    </source>
</reference>